<keyword evidence="3" id="KW-0547">Nucleotide-binding</keyword>
<dbReference type="InterPro" id="IPR004589">
    <property type="entry name" value="DNA_helicase_ATP-dep_RecQ"/>
</dbReference>
<evidence type="ECO:0000256" key="10">
    <source>
        <dbReference type="ARBA" id="ARBA00034808"/>
    </source>
</evidence>
<dbReference type="PROSITE" id="PS51194">
    <property type="entry name" value="HELICASE_CTER"/>
    <property type="match status" value="1"/>
</dbReference>
<dbReference type="Pfam" id="PF12073">
    <property type="entry name" value="DUF3553"/>
    <property type="match status" value="1"/>
</dbReference>
<evidence type="ECO:0000313" key="16">
    <source>
        <dbReference type="Proteomes" id="UP001195724"/>
    </source>
</evidence>
<dbReference type="InterPro" id="IPR002464">
    <property type="entry name" value="DNA/RNA_helicase_DEAH_CS"/>
</dbReference>
<dbReference type="InterPro" id="IPR011545">
    <property type="entry name" value="DEAD/DEAH_box_helicase_dom"/>
</dbReference>
<feature type="domain" description="Helicase C-terminal" evidence="14">
    <location>
        <begin position="228"/>
        <end position="378"/>
    </location>
</feature>
<keyword evidence="8" id="KW-0413">Isomerase</keyword>
<comment type="similarity">
    <text evidence="1">Belongs to the helicase family. RecQ subfamily.</text>
</comment>
<dbReference type="SUPFAM" id="SSF52540">
    <property type="entry name" value="P-loop containing nucleoside triphosphate hydrolases"/>
    <property type="match status" value="1"/>
</dbReference>
<keyword evidence="5 15" id="KW-0347">Helicase</keyword>
<evidence type="ECO:0000256" key="11">
    <source>
        <dbReference type="ARBA" id="ARBA00044535"/>
    </source>
</evidence>
<evidence type="ECO:0000256" key="4">
    <source>
        <dbReference type="ARBA" id="ARBA00022801"/>
    </source>
</evidence>
<dbReference type="SMART" id="SM00490">
    <property type="entry name" value="HELICc"/>
    <property type="match status" value="1"/>
</dbReference>
<keyword evidence="7" id="KW-0238">DNA-binding</keyword>
<evidence type="ECO:0000256" key="12">
    <source>
        <dbReference type="ARBA" id="ARBA00044550"/>
    </source>
</evidence>
<dbReference type="Gene3D" id="3.40.50.300">
    <property type="entry name" value="P-loop containing nucleotide triphosphate hydrolases"/>
    <property type="match status" value="2"/>
</dbReference>
<dbReference type="InterPro" id="IPR021938">
    <property type="entry name" value="DUF3553"/>
</dbReference>
<dbReference type="InterPro" id="IPR032284">
    <property type="entry name" value="RecQ_Zn-bd"/>
</dbReference>
<comment type="caution">
    <text evidence="15">The sequence shown here is derived from an EMBL/GenBank/DDBJ whole genome shotgun (WGS) entry which is preliminary data.</text>
</comment>
<protein>
    <recommendedName>
        <fullName evidence="11">ATP-dependent DNA helicase RecQ</fullName>
        <ecNumber evidence="10">5.6.2.4</ecNumber>
    </recommendedName>
    <alternativeName>
        <fullName evidence="12">DNA 3'-5' helicase RecQ</fullName>
    </alternativeName>
</protein>
<evidence type="ECO:0000256" key="6">
    <source>
        <dbReference type="ARBA" id="ARBA00022840"/>
    </source>
</evidence>
<dbReference type="SMART" id="SM00487">
    <property type="entry name" value="DEXDc"/>
    <property type="match status" value="1"/>
</dbReference>
<dbReference type="PROSITE" id="PS00690">
    <property type="entry name" value="DEAH_ATP_HELICASE"/>
    <property type="match status" value="1"/>
</dbReference>
<dbReference type="EMBL" id="JAFBCL010000001">
    <property type="protein sequence ID" value="MBM7810297.1"/>
    <property type="molecule type" value="Genomic_DNA"/>
</dbReference>
<reference evidence="15 16" key="1">
    <citation type="submission" date="2021-01" db="EMBL/GenBank/DDBJ databases">
        <title>Sequencing the genomes of 1000 actinobacteria strains.</title>
        <authorList>
            <person name="Klenk H.-P."/>
        </authorList>
    </citation>
    <scope>NUCLEOTIDE SEQUENCE [LARGE SCALE GENOMIC DNA]</scope>
    <source>
        <strain evidence="15 16">DSM 44581</strain>
    </source>
</reference>
<evidence type="ECO:0000259" key="13">
    <source>
        <dbReference type="PROSITE" id="PS51192"/>
    </source>
</evidence>
<name>A0ABS2S226_9PSEU</name>
<dbReference type="Pfam" id="PF00270">
    <property type="entry name" value="DEAD"/>
    <property type="match status" value="1"/>
</dbReference>
<dbReference type="Pfam" id="PF00271">
    <property type="entry name" value="Helicase_C"/>
    <property type="match status" value="1"/>
</dbReference>
<dbReference type="GO" id="GO:0003678">
    <property type="term" value="F:DNA helicase activity"/>
    <property type="evidence" value="ECO:0007669"/>
    <property type="project" value="UniProtKB-EC"/>
</dbReference>
<organism evidence="15 16">
    <name type="scientific">Saccharothrix algeriensis</name>
    <dbReference type="NCBI Taxonomy" id="173560"/>
    <lineage>
        <taxon>Bacteria</taxon>
        <taxon>Bacillati</taxon>
        <taxon>Actinomycetota</taxon>
        <taxon>Actinomycetes</taxon>
        <taxon>Pseudonocardiales</taxon>
        <taxon>Pseudonocardiaceae</taxon>
        <taxon>Saccharothrix</taxon>
    </lineage>
</organism>
<dbReference type="Pfam" id="PF16124">
    <property type="entry name" value="RecQ_Zn_bind"/>
    <property type="match status" value="1"/>
</dbReference>
<evidence type="ECO:0000256" key="9">
    <source>
        <dbReference type="ARBA" id="ARBA00034617"/>
    </source>
</evidence>
<evidence type="ECO:0000256" key="5">
    <source>
        <dbReference type="ARBA" id="ARBA00022806"/>
    </source>
</evidence>
<dbReference type="NCBIfam" id="TIGR00614">
    <property type="entry name" value="recQ_fam"/>
    <property type="match status" value="1"/>
</dbReference>
<keyword evidence="16" id="KW-1185">Reference proteome</keyword>
<keyword evidence="2" id="KW-0479">Metal-binding</keyword>
<dbReference type="RefSeq" id="WP_307819546.1">
    <property type="nucleotide sequence ID" value="NZ_JAFBCL010000001.1"/>
</dbReference>
<accession>A0ABS2S226</accession>
<dbReference type="PANTHER" id="PTHR13710">
    <property type="entry name" value="DNA HELICASE RECQ FAMILY MEMBER"/>
    <property type="match status" value="1"/>
</dbReference>
<dbReference type="PROSITE" id="PS51192">
    <property type="entry name" value="HELICASE_ATP_BIND_1"/>
    <property type="match status" value="1"/>
</dbReference>
<comment type="catalytic activity">
    <reaction evidence="9">
        <text>Couples ATP hydrolysis with the unwinding of duplex DNA by translocating in the 3'-5' direction.</text>
        <dbReference type="EC" id="5.6.2.4"/>
    </reaction>
</comment>
<feature type="domain" description="Helicase ATP-binding" evidence="13">
    <location>
        <begin position="32"/>
        <end position="201"/>
    </location>
</feature>
<proteinExistence type="inferred from homology"/>
<dbReference type="EC" id="5.6.2.4" evidence="10"/>
<evidence type="ECO:0000256" key="1">
    <source>
        <dbReference type="ARBA" id="ARBA00005446"/>
    </source>
</evidence>
<dbReference type="InterPro" id="IPR027417">
    <property type="entry name" value="P-loop_NTPase"/>
</dbReference>
<keyword evidence="6" id="KW-0067">ATP-binding</keyword>
<gene>
    <name evidence="15" type="ORF">JOE68_001162</name>
</gene>
<evidence type="ECO:0000313" key="15">
    <source>
        <dbReference type="EMBL" id="MBM7810297.1"/>
    </source>
</evidence>
<keyword evidence="4 15" id="KW-0378">Hydrolase</keyword>
<evidence type="ECO:0000256" key="2">
    <source>
        <dbReference type="ARBA" id="ARBA00022723"/>
    </source>
</evidence>
<sequence length="551" mass="59502">MTNPPGHGDRLRRLAAEKFGWSRLRDEQAAAMEQVMAGHDVLVVLPTGAGKSAIYQVPALLLDGPTVVVSPLIALQNDQMEGLDDSRAPEAVALNSAQRGAERRDAWDALRRGSAEYVFLSPEQLAKDELVDALAGLDVSLFVVDEAHCVSSWGHDFRPDYLRLGHVVDRLGHPRVVALTATAAPPVRRDIAARLGLRDHREVVAGFDRPNLHLAVERFTEDAGKRAAVVERVRALTADPATRRGLVYAASRKDTGQYADALAAAGVRVAAYHAGMKAADREEVHRAFLADEVDVVVATSAFGMGIDKPDVRFVVHASVPDSLDSYYQQIGRAGRDGEPASIVLCYRPEDLSLQKFLTASRAPEDTLAEVARALRRLGEPVRPGRLAAEVDASPARRTRAVNLLEQVGAVTATGGRLAAAPGVDPDEAVAQAVAAAEAHQRLIRSRIRMVRAYAETTGCRRQHLLGYFGERLLDPCGNCDTCEAGTATRRPADDGGFPVDSTVRHPEWGAGAVMSVEQDRVTVLFDEVGYKTLALADVRDNDLLVREGGDR</sequence>
<dbReference type="PANTHER" id="PTHR13710:SF105">
    <property type="entry name" value="ATP-DEPENDENT DNA HELICASE Q1"/>
    <property type="match status" value="1"/>
</dbReference>
<dbReference type="InterPro" id="IPR014001">
    <property type="entry name" value="Helicase_ATP-bd"/>
</dbReference>
<dbReference type="InterPro" id="IPR001650">
    <property type="entry name" value="Helicase_C-like"/>
</dbReference>
<dbReference type="Proteomes" id="UP001195724">
    <property type="component" value="Unassembled WGS sequence"/>
</dbReference>
<evidence type="ECO:0000256" key="8">
    <source>
        <dbReference type="ARBA" id="ARBA00023235"/>
    </source>
</evidence>
<dbReference type="CDD" id="cd17920">
    <property type="entry name" value="DEXHc_RecQ"/>
    <property type="match status" value="1"/>
</dbReference>
<dbReference type="GO" id="GO:0016787">
    <property type="term" value="F:hydrolase activity"/>
    <property type="evidence" value="ECO:0007669"/>
    <property type="project" value="UniProtKB-KW"/>
</dbReference>
<evidence type="ECO:0000256" key="3">
    <source>
        <dbReference type="ARBA" id="ARBA00022741"/>
    </source>
</evidence>
<evidence type="ECO:0000256" key="7">
    <source>
        <dbReference type="ARBA" id="ARBA00023125"/>
    </source>
</evidence>
<evidence type="ECO:0000259" key="14">
    <source>
        <dbReference type="PROSITE" id="PS51194"/>
    </source>
</evidence>